<keyword evidence="1" id="KW-1133">Transmembrane helix</keyword>
<sequence>MTPDTRATAAAVDRAETPGDARFVIGRDVGTVASWFRILYALIAVGSLWYRIDKALDASGLAMMAVWFVVVAAVYTAVIWFFGRIERFRGVNPWIPSALLQLPMMLYPMGIGSAPMHQALAVYTTIGVLLCGVMRYGGLEVAALPMLLLRRRSRLFSPFNAIDIVEQAFRRERSRGVLWATALALTVFVVIEYWWVGLTLSIPPAKELLGEGIRLPGFWALLLVVPAAWFAVLAARERDRWRSVPFDQRWPGLAALTLLLLMPMLGSRQVPDSLWGIIMFVGLVVGLVTLVRLPFRRSAGTGRREPEVAASH</sequence>
<dbReference type="RefSeq" id="WP_088985085.1">
    <property type="nucleotide sequence ID" value="NZ_LT607413.1"/>
</dbReference>
<dbReference type="InterPro" id="IPR045637">
    <property type="entry name" value="DUF6410"/>
</dbReference>
<dbReference type="Proteomes" id="UP000198253">
    <property type="component" value="Chromosome I"/>
</dbReference>
<gene>
    <name evidence="2" type="ORF">GA0070618_6592</name>
</gene>
<keyword evidence="1" id="KW-0472">Membrane</keyword>
<name>A0A1C5A9W6_MICEC</name>
<evidence type="ECO:0000313" key="3">
    <source>
        <dbReference type="Proteomes" id="UP000198253"/>
    </source>
</evidence>
<evidence type="ECO:0000313" key="2">
    <source>
        <dbReference type="EMBL" id="SCF41939.1"/>
    </source>
</evidence>
<feature type="transmembrane region" description="Helical" evidence="1">
    <location>
        <begin position="216"/>
        <end position="235"/>
    </location>
</feature>
<evidence type="ECO:0000256" key="1">
    <source>
        <dbReference type="SAM" id="Phobius"/>
    </source>
</evidence>
<feature type="transmembrane region" description="Helical" evidence="1">
    <location>
        <begin position="177"/>
        <end position="196"/>
    </location>
</feature>
<accession>A0A1C5A9W6</accession>
<protein>
    <submittedName>
        <fullName evidence="2">Uncharacterized protein</fullName>
    </submittedName>
</protein>
<dbReference type="OrthoDB" id="3401312at2"/>
<feature type="transmembrane region" description="Helical" evidence="1">
    <location>
        <begin position="273"/>
        <end position="295"/>
    </location>
</feature>
<dbReference type="InParanoid" id="A0A1C5A9W6"/>
<proteinExistence type="predicted"/>
<keyword evidence="1" id="KW-0812">Transmembrane</keyword>
<dbReference type="EMBL" id="LT607413">
    <property type="protein sequence ID" value="SCF41939.1"/>
    <property type="molecule type" value="Genomic_DNA"/>
</dbReference>
<feature type="transmembrane region" description="Helical" evidence="1">
    <location>
        <begin position="120"/>
        <end position="149"/>
    </location>
</feature>
<reference evidence="3" key="1">
    <citation type="submission" date="2016-06" db="EMBL/GenBank/DDBJ databases">
        <authorList>
            <person name="Varghese N."/>
            <person name="Submissions Spin"/>
        </authorList>
    </citation>
    <scope>NUCLEOTIDE SEQUENCE [LARGE SCALE GENOMIC DNA]</scope>
    <source>
        <strain evidence="3">DSM 43816</strain>
    </source>
</reference>
<feature type="transmembrane region" description="Helical" evidence="1">
    <location>
        <begin position="250"/>
        <end position="267"/>
    </location>
</feature>
<dbReference type="Pfam" id="PF19948">
    <property type="entry name" value="DUF6410"/>
    <property type="match status" value="1"/>
</dbReference>
<feature type="transmembrane region" description="Helical" evidence="1">
    <location>
        <begin position="32"/>
        <end position="52"/>
    </location>
</feature>
<dbReference type="AlphaFoldDB" id="A0A1C5A9W6"/>
<organism evidence="2 3">
    <name type="scientific">Micromonospora echinospora</name>
    <name type="common">Micromonospora purpurea</name>
    <dbReference type="NCBI Taxonomy" id="1877"/>
    <lineage>
        <taxon>Bacteria</taxon>
        <taxon>Bacillati</taxon>
        <taxon>Actinomycetota</taxon>
        <taxon>Actinomycetes</taxon>
        <taxon>Micromonosporales</taxon>
        <taxon>Micromonosporaceae</taxon>
        <taxon>Micromonospora</taxon>
    </lineage>
</organism>
<feature type="transmembrane region" description="Helical" evidence="1">
    <location>
        <begin position="94"/>
        <end position="114"/>
    </location>
</feature>
<feature type="transmembrane region" description="Helical" evidence="1">
    <location>
        <begin position="58"/>
        <end position="82"/>
    </location>
</feature>
<keyword evidence="3" id="KW-1185">Reference proteome</keyword>